<dbReference type="InterPro" id="IPR051678">
    <property type="entry name" value="AGP_Transferase"/>
</dbReference>
<dbReference type="Proteomes" id="UP000034849">
    <property type="component" value="Unassembled WGS sequence"/>
</dbReference>
<proteinExistence type="predicted"/>
<sequence>MTEQNLIKKIQQEFPQIKWKKYRYLTHGWDHDVIIFDGKLVFRIPKEKAKDLQSQLFNETQILKYLKNKLLVGLPDYQFIAKDKTFAGYPLLLGQELSPAKFKHLTIKEKHEFTKQLANFLTILHQTSKNIVNKYQVRTVNDQKNYTRLIANTEKFVFPKLKENEIKQIRNYLVEFKNSFKHSNVFIHNDLCWEHILWDKKEQKINIIDFSDQAWADPAGDFTGLWEYGDDFVKKVYKLYGGKKDNKFLYRSKLYYQQTPLFIMKDALCGCPCTFEQGYKMFKKRFKNLTIK</sequence>
<feature type="domain" description="Aminoglycoside phosphotransferase" evidence="1">
    <location>
        <begin position="23"/>
        <end position="233"/>
    </location>
</feature>
<evidence type="ECO:0000259" key="1">
    <source>
        <dbReference type="Pfam" id="PF01636"/>
    </source>
</evidence>
<accession>A0A0G0JJ84</accession>
<dbReference type="SUPFAM" id="SSF56112">
    <property type="entry name" value="Protein kinase-like (PK-like)"/>
    <property type="match status" value="1"/>
</dbReference>
<dbReference type="InterPro" id="IPR002575">
    <property type="entry name" value="Aminoglycoside_PTrfase"/>
</dbReference>
<evidence type="ECO:0000313" key="2">
    <source>
        <dbReference type="EMBL" id="KKQ28121.1"/>
    </source>
</evidence>
<name>A0A0G0JJ84_9BACT</name>
<dbReference type="InterPro" id="IPR011009">
    <property type="entry name" value="Kinase-like_dom_sf"/>
</dbReference>
<comment type="caution">
    <text evidence="2">The sequence shown here is derived from an EMBL/GenBank/DDBJ whole genome shotgun (WGS) entry which is preliminary data.</text>
</comment>
<dbReference type="Gene3D" id="3.30.200.20">
    <property type="entry name" value="Phosphorylase Kinase, domain 1"/>
    <property type="match status" value="1"/>
</dbReference>
<dbReference type="EMBL" id="LBSX01000002">
    <property type="protein sequence ID" value="KKQ28121.1"/>
    <property type="molecule type" value="Genomic_DNA"/>
</dbReference>
<dbReference type="PANTHER" id="PTHR21310:SF15">
    <property type="entry name" value="AMINOGLYCOSIDE PHOSPHOTRANSFERASE DOMAIN-CONTAINING PROTEIN"/>
    <property type="match status" value="1"/>
</dbReference>
<dbReference type="GO" id="GO:0016740">
    <property type="term" value="F:transferase activity"/>
    <property type="evidence" value="ECO:0007669"/>
    <property type="project" value="UniProtKB-KW"/>
</dbReference>
<dbReference type="STRING" id="1619046.US42_C0002G0076"/>
<organism evidence="2 3">
    <name type="scientific">Candidatus Magasanikbacteria bacterium GW2011_GWC2_37_14</name>
    <dbReference type="NCBI Taxonomy" id="1619046"/>
    <lineage>
        <taxon>Bacteria</taxon>
        <taxon>Candidatus Magasanikiibacteriota</taxon>
    </lineage>
</organism>
<evidence type="ECO:0000313" key="3">
    <source>
        <dbReference type="Proteomes" id="UP000034849"/>
    </source>
</evidence>
<reference evidence="2 3" key="1">
    <citation type="journal article" date="2015" name="Nature">
        <title>rRNA introns, odd ribosomes, and small enigmatic genomes across a large radiation of phyla.</title>
        <authorList>
            <person name="Brown C.T."/>
            <person name="Hug L.A."/>
            <person name="Thomas B.C."/>
            <person name="Sharon I."/>
            <person name="Castelle C.J."/>
            <person name="Singh A."/>
            <person name="Wilkins M.J."/>
            <person name="Williams K.H."/>
            <person name="Banfield J.F."/>
        </authorList>
    </citation>
    <scope>NUCLEOTIDE SEQUENCE [LARGE SCALE GENOMIC DNA]</scope>
</reference>
<protein>
    <submittedName>
        <fullName evidence="2">Aminoglycoside phosphotransferase</fullName>
    </submittedName>
</protein>
<keyword evidence="2" id="KW-0808">Transferase</keyword>
<dbReference type="Gene3D" id="3.90.1200.10">
    <property type="match status" value="1"/>
</dbReference>
<gene>
    <name evidence="2" type="ORF">US42_C0002G0076</name>
</gene>
<dbReference type="Pfam" id="PF01636">
    <property type="entry name" value="APH"/>
    <property type="match status" value="1"/>
</dbReference>
<dbReference type="PANTHER" id="PTHR21310">
    <property type="entry name" value="AMINOGLYCOSIDE PHOSPHOTRANSFERASE-RELATED-RELATED"/>
    <property type="match status" value="1"/>
</dbReference>
<dbReference type="AlphaFoldDB" id="A0A0G0JJ84"/>